<reference evidence="8 9" key="1">
    <citation type="submission" date="2020-10" db="EMBL/GenBank/DDBJ databases">
        <authorList>
            <person name="Klimov P.B."/>
            <person name="Dyachkov S.M."/>
            <person name="Chetverikov P.E."/>
        </authorList>
    </citation>
    <scope>NUCLEOTIDE SEQUENCE [LARGE SCALE GENOMIC DNA]</scope>
    <source>
        <strain evidence="8">BMOC 18-1129-001#AD2665</strain>
        <tissue evidence="8">Entire mites</tissue>
    </source>
</reference>
<evidence type="ECO:0000313" key="8">
    <source>
        <dbReference type="EMBL" id="KAG9511124.1"/>
    </source>
</evidence>
<feature type="transmembrane region" description="Helical" evidence="6">
    <location>
        <begin position="106"/>
        <end position="124"/>
    </location>
</feature>
<evidence type="ECO:0000256" key="5">
    <source>
        <dbReference type="SAM" id="MobiDB-lite"/>
    </source>
</evidence>
<feature type="transmembrane region" description="Helical" evidence="6">
    <location>
        <begin position="384"/>
        <end position="405"/>
    </location>
</feature>
<evidence type="ECO:0000256" key="3">
    <source>
        <dbReference type="ARBA" id="ARBA00022989"/>
    </source>
</evidence>
<dbReference type="EMBL" id="JAIFTH010000029">
    <property type="protein sequence ID" value="KAG9511124.1"/>
    <property type="molecule type" value="Genomic_DNA"/>
</dbReference>
<feature type="transmembrane region" description="Helical" evidence="6">
    <location>
        <begin position="173"/>
        <end position="192"/>
    </location>
</feature>
<evidence type="ECO:0000256" key="4">
    <source>
        <dbReference type="ARBA" id="ARBA00023136"/>
    </source>
</evidence>
<dbReference type="PANTHER" id="PTHR10924">
    <property type="entry name" value="MAJOR FACILITATOR SUPERFAMILY PROTEIN-RELATED"/>
    <property type="match status" value="1"/>
</dbReference>
<comment type="caution">
    <text evidence="8">The sequence shown here is derived from an EMBL/GenBank/DDBJ whole genome shotgun (WGS) entry which is preliminary data.</text>
</comment>
<feature type="region of interest" description="Disordered" evidence="5">
    <location>
        <begin position="1"/>
        <end position="29"/>
    </location>
</feature>
<feature type="transmembrane region" description="Helical" evidence="6">
    <location>
        <begin position="341"/>
        <end position="364"/>
    </location>
</feature>
<evidence type="ECO:0000256" key="1">
    <source>
        <dbReference type="ARBA" id="ARBA00004141"/>
    </source>
</evidence>
<dbReference type="PROSITE" id="PS50850">
    <property type="entry name" value="MFS"/>
    <property type="match status" value="1"/>
</dbReference>
<feature type="transmembrane region" description="Helical" evidence="6">
    <location>
        <begin position="144"/>
        <end position="166"/>
    </location>
</feature>
<keyword evidence="9" id="KW-1185">Reference proteome</keyword>
<dbReference type="SUPFAM" id="SSF103473">
    <property type="entry name" value="MFS general substrate transporter"/>
    <property type="match status" value="1"/>
</dbReference>
<organism evidence="8 9">
    <name type="scientific">Fragariocoptes setiger</name>
    <dbReference type="NCBI Taxonomy" id="1670756"/>
    <lineage>
        <taxon>Eukaryota</taxon>
        <taxon>Metazoa</taxon>
        <taxon>Ecdysozoa</taxon>
        <taxon>Arthropoda</taxon>
        <taxon>Chelicerata</taxon>
        <taxon>Arachnida</taxon>
        <taxon>Acari</taxon>
        <taxon>Acariformes</taxon>
        <taxon>Trombidiformes</taxon>
        <taxon>Prostigmata</taxon>
        <taxon>Eupodina</taxon>
        <taxon>Eriophyoidea</taxon>
        <taxon>Phytoptidae</taxon>
        <taxon>Fragariocoptes</taxon>
    </lineage>
</organism>
<dbReference type="Gene3D" id="1.20.1250.20">
    <property type="entry name" value="MFS general substrate transporter like domains"/>
    <property type="match status" value="1"/>
</dbReference>
<dbReference type="Pfam" id="PF07690">
    <property type="entry name" value="MFS_1"/>
    <property type="match status" value="1"/>
</dbReference>
<keyword evidence="3 6" id="KW-1133">Transmembrane helix</keyword>
<feature type="transmembrane region" description="Helical" evidence="6">
    <location>
        <begin position="417"/>
        <end position="435"/>
    </location>
</feature>
<sequence length="541" mass="59980">MSNEDEMADKSTPTSALFSTTPATRSTGYRSKAKLLNQAKRKEFFENYNKFHQSYLSNFDDDSIAESTKLQNNNTDPYQPQHQQIHSNSSNKMVGFESVQVYRKRYAILALFCAYSMINSFQWIEYSSITSVLSLYYNVDHMSINWTSIVYMIVYIPLIIPTSWLMECIGLRNSIIIGSLGTTIGALIKCFSVHQTHFWLTMIGQTVVAVSQLFIISVPPRLAAVWYSDDQVSRATACGVFGNQLGIAIGFVVPPALVYGSQPEEIAHGLHQLFNSVAGVSCVVSLAILLFLDERPPKPPGIARLEQLKLSERQVVTSTTKTEETVVRQPKIKFASCVADLICNINFMLLFISYGLNVGTFYAISTVLNQMLQHYGSDKMYLVGMLGLTIVVTGMIGSIVCGHILDRTHAFKSITIIVYLLSLAALGSFAFVIRDPQHGELLLYGSSAFLGFFMTGYLPIGLEFGAEISYPRSETISAGLLNMSSQAFGIGLTFATSYLVDHYESMWANIFLAGCLFVGLLLSVAIRVDMKRQKAIRPSIS</sequence>
<feature type="transmembrane region" description="Helical" evidence="6">
    <location>
        <begin position="506"/>
        <end position="528"/>
    </location>
</feature>
<comment type="subcellular location">
    <subcellularLocation>
        <location evidence="1">Membrane</location>
        <topology evidence="1">Multi-pass membrane protein</topology>
    </subcellularLocation>
</comment>
<proteinExistence type="predicted"/>
<keyword evidence="2 6" id="KW-0812">Transmembrane</keyword>
<feature type="transmembrane region" description="Helical" evidence="6">
    <location>
        <begin position="480"/>
        <end position="500"/>
    </location>
</feature>
<feature type="transmembrane region" description="Helical" evidence="6">
    <location>
        <begin position="273"/>
        <end position="292"/>
    </location>
</feature>
<evidence type="ECO:0000313" key="9">
    <source>
        <dbReference type="Proteomes" id="UP000825002"/>
    </source>
</evidence>
<name>A0ABQ7SCI0_9ACAR</name>
<keyword evidence="4 6" id="KW-0472">Membrane</keyword>
<feature type="domain" description="Major facilitator superfamily (MFS) profile" evidence="7">
    <location>
        <begin position="108"/>
        <end position="531"/>
    </location>
</feature>
<evidence type="ECO:0000259" key="7">
    <source>
        <dbReference type="PROSITE" id="PS50850"/>
    </source>
</evidence>
<feature type="transmembrane region" description="Helical" evidence="6">
    <location>
        <begin position="232"/>
        <end position="253"/>
    </location>
</feature>
<dbReference type="PANTHER" id="PTHR10924:SF4">
    <property type="entry name" value="GH15861P"/>
    <property type="match status" value="1"/>
</dbReference>
<feature type="transmembrane region" description="Helical" evidence="6">
    <location>
        <begin position="198"/>
        <end position="220"/>
    </location>
</feature>
<evidence type="ECO:0000256" key="2">
    <source>
        <dbReference type="ARBA" id="ARBA00022692"/>
    </source>
</evidence>
<gene>
    <name evidence="8" type="primary">C09D4.1</name>
    <name evidence="8" type="ORF">GZH46_00315</name>
</gene>
<dbReference type="InterPro" id="IPR036259">
    <property type="entry name" value="MFS_trans_sf"/>
</dbReference>
<dbReference type="InterPro" id="IPR049680">
    <property type="entry name" value="FLVCR1-2_SLC49-like"/>
</dbReference>
<accession>A0ABQ7SCI0</accession>
<feature type="compositionally biased region" description="Polar residues" evidence="5">
    <location>
        <begin position="11"/>
        <end position="29"/>
    </location>
</feature>
<evidence type="ECO:0000256" key="6">
    <source>
        <dbReference type="SAM" id="Phobius"/>
    </source>
</evidence>
<feature type="transmembrane region" description="Helical" evidence="6">
    <location>
        <begin position="441"/>
        <end position="460"/>
    </location>
</feature>
<protein>
    <submittedName>
        <fullName evidence="8">MFS-type transporter C09D4.1</fullName>
    </submittedName>
</protein>
<dbReference type="Proteomes" id="UP000825002">
    <property type="component" value="Unassembled WGS sequence"/>
</dbReference>
<dbReference type="InterPro" id="IPR011701">
    <property type="entry name" value="MFS"/>
</dbReference>
<dbReference type="InterPro" id="IPR020846">
    <property type="entry name" value="MFS_dom"/>
</dbReference>